<accession>A0A2I1GDU0</accession>
<dbReference type="PANTHER" id="PTHR38248:SF2">
    <property type="entry name" value="FUNK1 11"/>
    <property type="match status" value="1"/>
</dbReference>
<dbReference type="EMBL" id="LLXI01000345">
    <property type="protein sequence ID" value="PKY44781.1"/>
    <property type="molecule type" value="Genomic_DNA"/>
</dbReference>
<comment type="caution">
    <text evidence="2">The sequence shown here is derived from an EMBL/GenBank/DDBJ whole genome shotgun (WGS) entry which is preliminary data.</text>
</comment>
<dbReference type="AlphaFoldDB" id="A0A2I1GDU0"/>
<dbReference type="VEuPathDB" id="FungiDB:RhiirA1_474754"/>
<dbReference type="VEuPathDB" id="FungiDB:RhiirFUN_026746"/>
<dbReference type="InterPro" id="IPR040976">
    <property type="entry name" value="Pkinase_fungal"/>
</dbReference>
<reference evidence="2 3" key="1">
    <citation type="submission" date="2015-10" db="EMBL/GenBank/DDBJ databases">
        <title>Genome analyses suggest a sexual origin of heterokaryosis in a supposedly ancient asexual fungus.</title>
        <authorList>
            <person name="Ropars J."/>
            <person name="Sedzielewska K."/>
            <person name="Noel J."/>
            <person name="Charron P."/>
            <person name="Farinelli L."/>
            <person name="Marton T."/>
            <person name="Kruger M."/>
            <person name="Pelin A."/>
            <person name="Brachmann A."/>
            <person name="Corradi N."/>
        </authorList>
    </citation>
    <scope>NUCLEOTIDE SEQUENCE [LARGE SCALE GENOMIC DNA]</scope>
    <source>
        <strain evidence="2 3">A4</strain>
    </source>
</reference>
<name>A0A2I1GDU0_9GLOM</name>
<feature type="non-terminal residue" evidence="2">
    <location>
        <position position="96"/>
    </location>
</feature>
<organism evidence="2 3">
    <name type="scientific">Rhizophagus irregularis</name>
    <dbReference type="NCBI Taxonomy" id="588596"/>
    <lineage>
        <taxon>Eukaryota</taxon>
        <taxon>Fungi</taxon>
        <taxon>Fungi incertae sedis</taxon>
        <taxon>Mucoromycota</taxon>
        <taxon>Glomeromycotina</taxon>
        <taxon>Glomeromycetes</taxon>
        <taxon>Glomerales</taxon>
        <taxon>Glomeraceae</taxon>
        <taxon>Rhizophagus</taxon>
    </lineage>
</organism>
<dbReference type="Proteomes" id="UP000234323">
    <property type="component" value="Unassembled WGS sequence"/>
</dbReference>
<protein>
    <recommendedName>
        <fullName evidence="1">Fungal-type protein kinase domain-containing protein</fullName>
    </recommendedName>
</protein>
<keyword evidence="3" id="KW-1185">Reference proteome</keyword>
<feature type="domain" description="Fungal-type protein kinase" evidence="1">
    <location>
        <begin position="1"/>
        <end position="96"/>
    </location>
</feature>
<proteinExistence type="predicted"/>
<gene>
    <name evidence="2" type="ORF">RhiirA4_301210</name>
</gene>
<evidence type="ECO:0000313" key="2">
    <source>
        <dbReference type="EMBL" id="PKY44781.1"/>
    </source>
</evidence>
<sequence length="96" mass="10794">DIHVVGEIKRTDKNDNVNTDLELAGYVREIFGNQPTRRFVFGFTICGASIRIWLFDRSGGIGSHAFSIHKDPKMFIRVITEFATMGDSQLGYDPSV</sequence>
<evidence type="ECO:0000313" key="3">
    <source>
        <dbReference type="Proteomes" id="UP000234323"/>
    </source>
</evidence>
<feature type="non-terminal residue" evidence="2">
    <location>
        <position position="1"/>
    </location>
</feature>
<evidence type="ECO:0000259" key="1">
    <source>
        <dbReference type="Pfam" id="PF17667"/>
    </source>
</evidence>
<dbReference type="Pfam" id="PF17667">
    <property type="entry name" value="Pkinase_fungal"/>
    <property type="match status" value="1"/>
</dbReference>
<dbReference type="PANTHER" id="PTHR38248">
    <property type="entry name" value="FUNK1 6"/>
    <property type="match status" value="1"/>
</dbReference>